<dbReference type="EMBL" id="LHXW01000033">
    <property type="protein sequence ID" value="KXA99614.1"/>
    <property type="molecule type" value="Genomic_DNA"/>
</dbReference>
<dbReference type="AlphaFoldDB" id="A0A133UZJ5"/>
<proteinExistence type="predicted"/>
<dbReference type="Proteomes" id="UP000070520">
    <property type="component" value="Unassembled WGS sequence"/>
</dbReference>
<keyword evidence="2" id="KW-1185">Reference proteome</keyword>
<protein>
    <recommendedName>
        <fullName evidence="3">Xylose isomerase-like TIM barrel domain-containing protein</fullName>
    </recommendedName>
</protein>
<reference evidence="1 2" key="1">
    <citation type="journal article" date="2016" name="Sci. Rep.">
        <title>Metabolic traits of an uncultured archaeal lineage -MSBL1- from brine pools of the Red Sea.</title>
        <authorList>
            <person name="Mwirichia R."/>
            <person name="Alam I."/>
            <person name="Rashid M."/>
            <person name="Vinu M."/>
            <person name="Ba-Alawi W."/>
            <person name="Anthony Kamau A."/>
            <person name="Kamanda Ngugi D."/>
            <person name="Goker M."/>
            <person name="Klenk H.P."/>
            <person name="Bajic V."/>
            <person name="Stingl U."/>
        </authorList>
    </citation>
    <scope>NUCLEOTIDE SEQUENCE [LARGE SCALE GENOMIC DNA]</scope>
    <source>
        <strain evidence="1">SCGC-AAA261C02</strain>
    </source>
</reference>
<name>A0A133UZJ5_9EURY</name>
<evidence type="ECO:0000313" key="1">
    <source>
        <dbReference type="EMBL" id="KXA99614.1"/>
    </source>
</evidence>
<comment type="caution">
    <text evidence="1">The sequence shown here is derived from an EMBL/GenBank/DDBJ whole genome shotgun (WGS) entry which is preliminary data.</text>
</comment>
<evidence type="ECO:0000313" key="2">
    <source>
        <dbReference type="Proteomes" id="UP000070520"/>
    </source>
</evidence>
<sequence length="136" mass="15110">MRLGRNFTNLLYPDYLNEDNREKVLAGEMAVHDMDALVQVKEKADISGQIRAAEEMGVDHVELDGAVPNPYLEFTEKQKGEAKDAEASSDVTLSFHLPYTYVAECMCLCSGVHVRSSRARPTNCHGTSKAILEVCF</sequence>
<accession>A0A133UZJ5</accession>
<evidence type="ECO:0008006" key="3">
    <source>
        <dbReference type="Google" id="ProtNLM"/>
    </source>
</evidence>
<gene>
    <name evidence="1" type="ORF">AKJ42_02855</name>
</gene>
<organism evidence="1 2">
    <name type="scientific">candidate division MSBL1 archaeon SCGC-AAA261C02</name>
    <dbReference type="NCBI Taxonomy" id="1698272"/>
    <lineage>
        <taxon>Archaea</taxon>
        <taxon>Methanobacteriati</taxon>
        <taxon>Methanobacteriota</taxon>
        <taxon>candidate division MSBL1</taxon>
    </lineage>
</organism>